<keyword evidence="3" id="KW-0132">Cell division</keyword>
<evidence type="ECO:0000256" key="2">
    <source>
        <dbReference type="SAM" id="Phobius"/>
    </source>
</evidence>
<evidence type="ECO:0000313" key="3">
    <source>
        <dbReference type="EMBL" id="XDU63825.1"/>
    </source>
</evidence>
<reference evidence="3" key="1">
    <citation type="submission" date="2024-07" db="EMBL/GenBank/DDBJ databases">
        <authorList>
            <person name="Li X.-J."/>
            <person name="Wang X."/>
        </authorList>
    </citation>
    <scope>NUCLEOTIDE SEQUENCE</scope>
    <source>
        <strain evidence="3">HSP-342</strain>
    </source>
</reference>
<proteinExistence type="predicted"/>
<keyword evidence="1" id="KW-0175">Coiled coil</keyword>
<organism evidence="3">
    <name type="scientific">Leptotrichia mesophila</name>
    <dbReference type="NCBI Taxonomy" id="3239303"/>
    <lineage>
        <taxon>Bacteria</taxon>
        <taxon>Fusobacteriati</taxon>
        <taxon>Fusobacteriota</taxon>
        <taxon>Fusobacteriia</taxon>
        <taxon>Fusobacteriales</taxon>
        <taxon>Leptotrichiaceae</taxon>
        <taxon>Leptotrichia</taxon>
    </lineage>
</organism>
<accession>A0AB39V904</accession>
<name>A0AB39V904_9FUSO</name>
<keyword evidence="2" id="KW-0472">Membrane</keyword>
<dbReference type="EMBL" id="CP165646">
    <property type="protein sequence ID" value="XDU63825.1"/>
    <property type="molecule type" value="Genomic_DNA"/>
</dbReference>
<dbReference type="RefSeq" id="WP_369712260.1">
    <property type="nucleotide sequence ID" value="NZ_CP165646.1"/>
</dbReference>
<keyword evidence="3" id="KW-0131">Cell cycle</keyword>
<sequence>MNGVSKNKKMQMEILDVPKITNTARSHEDARRERIVAPKEVKKQLSRTAGLDKKAIKTVMIYVIIVTMVALLRSFVAYNIADLGKEKVKKERELLELKKEVARLDDEFIGNNDSKRMEELAREDGINVPNSPEYIDLNK</sequence>
<gene>
    <name evidence="3" type="ORF">AB8B23_07710</name>
</gene>
<keyword evidence="2" id="KW-0812">Transmembrane</keyword>
<dbReference type="GO" id="GO:0051301">
    <property type="term" value="P:cell division"/>
    <property type="evidence" value="ECO:0007669"/>
    <property type="project" value="UniProtKB-KW"/>
</dbReference>
<dbReference type="KEGG" id="lmes:AB8B23_07710"/>
<feature type="transmembrane region" description="Helical" evidence="2">
    <location>
        <begin position="59"/>
        <end position="81"/>
    </location>
</feature>
<keyword evidence="2" id="KW-1133">Transmembrane helix</keyword>
<evidence type="ECO:0000256" key="1">
    <source>
        <dbReference type="SAM" id="Coils"/>
    </source>
</evidence>
<feature type="coiled-coil region" evidence="1">
    <location>
        <begin position="80"/>
        <end position="107"/>
    </location>
</feature>
<protein>
    <submittedName>
        <fullName evidence="3">Cell division protein FtsL</fullName>
    </submittedName>
</protein>
<dbReference type="AlphaFoldDB" id="A0AB39V904"/>